<proteinExistence type="predicted"/>
<evidence type="ECO:0000313" key="1">
    <source>
        <dbReference type="EMBL" id="GBN84730.1"/>
    </source>
</evidence>
<reference evidence="1 2" key="1">
    <citation type="journal article" date="2019" name="Sci. Rep.">
        <title>Orb-weaving spider Araneus ventricosus genome elucidates the spidroin gene catalogue.</title>
        <authorList>
            <person name="Kono N."/>
            <person name="Nakamura H."/>
            <person name="Ohtoshi R."/>
            <person name="Moran D.A.P."/>
            <person name="Shinohara A."/>
            <person name="Yoshida Y."/>
            <person name="Fujiwara M."/>
            <person name="Mori M."/>
            <person name="Tomita M."/>
            <person name="Arakawa K."/>
        </authorList>
    </citation>
    <scope>NUCLEOTIDE SEQUENCE [LARGE SCALE GENOMIC DNA]</scope>
</reference>
<name>A0A4Y2SBT4_ARAVE</name>
<dbReference type="Proteomes" id="UP000499080">
    <property type="component" value="Unassembled WGS sequence"/>
</dbReference>
<keyword evidence="2" id="KW-1185">Reference proteome</keyword>
<dbReference type="AlphaFoldDB" id="A0A4Y2SBT4"/>
<dbReference type="EMBL" id="BGPR01020461">
    <property type="protein sequence ID" value="GBN84730.1"/>
    <property type="molecule type" value="Genomic_DNA"/>
</dbReference>
<sequence>MPVQGRDAPKLGSLPKTNSEITQLLIYRDEGTTTFQLPEDTIALDKSFPATTVFLGQPWERDKRRQFFLHFTSRDSRQTIKRETIHVGAPVRRSLHPAKRGKDALTR</sequence>
<comment type="caution">
    <text evidence="1">The sequence shown here is derived from an EMBL/GenBank/DDBJ whole genome shotgun (WGS) entry which is preliminary data.</text>
</comment>
<gene>
    <name evidence="1" type="ORF">AVEN_2886_1</name>
</gene>
<accession>A0A4Y2SBT4</accession>
<evidence type="ECO:0000313" key="2">
    <source>
        <dbReference type="Proteomes" id="UP000499080"/>
    </source>
</evidence>
<organism evidence="1 2">
    <name type="scientific">Araneus ventricosus</name>
    <name type="common">Orbweaver spider</name>
    <name type="synonym">Epeira ventricosa</name>
    <dbReference type="NCBI Taxonomy" id="182803"/>
    <lineage>
        <taxon>Eukaryota</taxon>
        <taxon>Metazoa</taxon>
        <taxon>Ecdysozoa</taxon>
        <taxon>Arthropoda</taxon>
        <taxon>Chelicerata</taxon>
        <taxon>Arachnida</taxon>
        <taxon>Araneae</taxon>
        <taxon>Araneomorphae</taxon>
        <taxon>Entelegynae</taxon>
        <taxon>Araneoidea</taxon>
        <taxon>Araneidae</taxon>
        <taxon>Araneus</taxon>
    </lineage>
</organism>
<protein>
    <submittedName>
        <fullName evidence="1">Uncharacterized protein</fullName>
    </submittedName>
</protein>